<organism evidence="2 3">
    <name type="scientific">Cladophialophora yegresii CBS 114405</name>
    <dbReference type="NCBI Taxonomy" id="1182544"/>
    <lineage>
        <taxon>Eukaryota</taxon>
        <taxon>Fungi</taxon>
        <taxon>Dikarya</taxon>
        <taxon>Ascomycota</taxon>
        <taxon>Pezizomycotina</taxon>
        <taxon>Eurotiomycetes</taxon>
        <taxon>Chaetothyriomycetidae</taxon>
        <taxon>Chaetothyriales</taxon>
        <taxon>Herpotrichiellaceae</taxon>
        <taxon>Cladophialophora</taxon>
    </lineage>
</organism>
<dbReference type="InterPro" id="IPR036873">
    <property type="entry name" value="Rhodanese-like_dom_sf"/>
</dbReference>
<protein>
    <submittedName>
        <fullName evidence="2">Oxidoreductase</fullName>
    </submittedName>
</protein>
<feature type="domain" description="Rhodanese" evidence="1">
    <location>
        <begin position="38"/>
        <end position="138"/>
    </location>
</feature>
<dbReference type="PANTHER" id="PTHR10828">
    <property type="entry name" value="M-PHASE INDUCER PHOSPHATASE DUAL SPECIFICITY PHOSPHATASE CDC25"/>
    <property type="match status" value="1"/>
</dbReference>
<evidence type="ECO:0000313" key="3">
    <source>
        <dbReference type="Proteomes" id="UP000019473"/>
    </source>
</evidence>
<evidence type="ECO:0000259" key="1">
    <source>
        <dbReference type="PROSITE" id="PS50206"/>
    </source>
</evidence>
<dbReference type="GeneID" id="19182429"/>
<dbReference type="RefSeq" id="XP_007760044.1">
    <property type="nucleotide sequence ID" value="XM_007761854.1"/>
</dbReference>
<gene>
    <name evidence="2" type="ORF">A1O7_07858</name>
</gene>
<dbReference type="GO" id="GO:0004725">
    <property type="term" value="F:protein tyrosine phosphatase activity"/>
    <property type="evidence" value="ECO:0007669"/>
    <property type="project" value="TreeGrafter"/>
</dbReference>
<name>W9VXS7_9EURO</name>
<dbReference type="GO" id="GO:0005634">
    <property type="term" value="C:nucleus"/>
    <property type="evidence" value="ECO:0007669"/>
    <property type="project" value="TreeGrafter"/>
</dbReference>
<dbReference type="PROSITE" id="PS50206">
    <property type="entry name" value="RHODANESE_3"/>
    <property type="match status" value="1"/>
</dbReference>
<dbReference type="HOGENOM" id="CLU_107716_0_0_1"/>
<dbReference type="SUPFAM" id="SSF52821">
    <property type="entry name" value="Rhodanese/Cell cycle control phosphatase"/>
    <property type="match status" value="1"/>
</dbReference>
<comment type="caution">
    <text evidence="2">The sequence shown here is derived from an EMBL/GenBank/DDBJ whole genome shotgun (WGS) entry which is preliminary data.</text>
</comment>
<dbReference type="SMART" id="SM00450">
    <property type="entry name" value="RHOD"/>
    <property type="match status" value="1"/>
</dbReference>
<accession>W9VXS7</accession>
<dbReference type="Pfam" id="PF00581">
    <property type="entry name" value="Rhodanese"/>
    <property type="match status" value="1"/>
</dbReference>
<dbReference type="EMBL" id="AMGW01000005">
    <property type="protein sequence ID" value="EXJ57510.1"/>
    <property type="molecule type" value="Genomic_DNA"/>
</dbReference>
<dbReference type="InterPro" id="IPR001763">
    <property type="entry name" value="Rhodanese-like_dom"/>
</dbReference>
<evidence type="ECO:0000313" key="2">
    <source>
        <dbReference type="EMBL" id="EXJ57510.1"/>
    </source>
</evidence>
<dbReference type="AlphaFoldDB" id="W9VXS7"/>
<proteinExistence type="predicted"/>
<reference evidence="2 3" key="1">
    <citation type="submission" date="2013-03" db="EMBL/GenBank/DDBJ databases">
        <title>The Genome Sequence of Cladophialophora yegresii CBS 114405.</title>
        <authorList>
            <consortium name="The Broad Institute Genomics Platform"/>
            <person name="Cuomo C."/>
            <person name="de Hoog S."/>
            <person name="Gorbushina A."/>
            <person name="Walker B."/>
            <person name="Young S.K."/>
            <person name="Zeng Q."/>
            <person name="Gargeya S."/>
            <person name="Fitzgerald M."/>
            <person name="Haas B."/>
            <person name="Abouelleil A."/>
            <person name="Allen A.W."/>
            <person name="Alvarado L."/>
            <person name="Arachchi H.M."/>
            <person name="Berlin A.M."/>
            <person name="Chapman S.B."/>
            <person name="Gainer-Dewar J."/>
            <person name="Goldberg J."/>
            <person name="Griggs A."/>
            <person name="Gujja S."/>
            <person name="Hansen M."/>
            <person name="Howarth C."/>
            <person name="Imamovic A."/>
            <person name="Ireland A."/>
            <person name="Larimer J."/>
            <person name="McCowan C."/>
            <person name="Murphy C."/>
            <person name="Pearson M."/>
            <person name="Poon T.W."/>
            <person name="Priest M."/>
            <person name="Roberts A."/>
            <person name="Saif S."/>
            <person name="Shea T."/>
            <person name="Sisk P."/>
            <person name="Sykes S."/>
            <person name="Wortman J."/>
            <person name="Nusbaum C."/>
            <person name="Birren B."/>
        </authorList>
    </citation>
    <scope>NUCLEOTIDE SEQUENCE [LARGE SCALE GENOMIC DNA]</scope>
    <source>
        <strain evidence="2 3">CBS 114405</strain>
    </source>
</reference>
<dbReference type="OrthoDB" id="8300214at2759"/>
<keyword evidence="3" id="KW-1185">Reference proteome</keyword>
<sequence length="152" mass="16984">MAQPPAWHEAYPTPRNQSPKVVVTRQELLQWLQEGQKPGVDFLLVDLRRTDHEGGSIKGSINLPAQSLYPSLPTLLNLCQSAGVRTVIWYCGSSKGRGTRACGWFQDMLDDRQVDGMTSAILLDGISGWARAGEEYTRLMEEYDAEKWSSAK</sequence>
<dbReference type="Gene3D" id="3.40.250.10">
    <property type="entry name" value="Rhodanese-like domain"/>
    <property type="match status" value="1"/>
</dbReference>
<dbReference type="STRING" id="1182544.W9VXS7"/>
<dbReference type="GO" id="GO:0005737">
    <property type="term" value="C:cytoplasm"/>
    <property type="evidence" value="ECO:0007669"/>
    <property type="project" value="TreeGrafter"/>
</dbReference>
<dbReference type="Proteomes" id="UP000019473">
    <property type="component" value="Unassembled WGS sequence"/>
</dbReference>
<dbReference type="VEuPathDB" id="FungiDB:A1O7_07858"/>
<dbReference type="PANTHER" id="PTHR10828:SF50">
    <property type="entry name" value="REDUCTASE (ARC2), PUTATIVE (AFU_ORTHOLOGUE AFUA_6G13400)-RELATED"/>
    <property type="match status" value="1"/>
</dbReference>
<dbReference type="eggNOG" id="ENOG502S328">
    <property type="taxonomic scope" value="Eukaryota"/>
</dbReference>